<evidence type="ECO:0000313" key="15">
    <source>
        <dbReference type="Proteomes" id="UP001345827"/>
    </source>
</evidence>
<dbReference type="Pfam" id="PF03972">
    <property type="entry name" value="MmgE_PrpD_N"/>
    <property type="match status" value="1"/>
</dbReference>
<feature type="domain" description="MmgE/PrpD N-terminal" evidence="11">
    <location>
        <begin position="627"/>
        <end position="877"/>
    </location>
</feature>
<dbReference type="Pfam" id="PF19305">
    <property type="entry name" value="MmgE_PrpD_C"/>
    <property type="match status" value="1"/>
</dbReference>
<feature type="chain" id="PRO_5043754263" description="beta-N-acetylhexosaminidase" evidence="9">
    <location>
        <begin position="23"/>
        <end position="1083"/>
    </location>
</feature>
<evidence type="ECO:0000259" key="11">
    <source>
        <dbReference type="Pfam" id="PF03972"/>
    </source>
</evidence>
<gene>
    <name evidence="14" type="primary">HEX1</name>
    <name evidence="14" type="ORF">LTR25_010523</name>
</gene>
<reference evidence="14 15" key="1">
    <citation type="submission" date="2023-06" db="EMBL/GenBank/DDBJ databases">
        <title>Black Yeasts Isolated from many extreme environments.</title>
        <authorList>
            <person name="Coleine C."/>
            <person name="Stajich J.E."/>
            <person name="Selbmann L."/>
        </authorList>
    </citation>
    <scope>NUCLEOTIDE SEQUENCE [LARGE SCALE GENOMIC DNA]</scope>
    <source>
        <strain evidence="14 15">CCFEE 5887</strain>
    </source>
</reference>
<dbReference type="EC" id="3.2.1.52" evidence="3"/>
<sequence length="1083" mass="118640">MGRGGCRLAVLTVAIVISLTNAIRVNPLPAPQSTTWGSSGPIAVGTDLMLNTQSEQVIAGAWNRTWTSITTMKWVPAAIAAPIPKFQPFPTDTPSSKVKRWNSSLSQVDLTIADCGADLQHGVDESYTIDITQSTQAINVTAKTIWGALHAFTTLQQLIISDGNGGLMVENPVSIVDHPNYPYRGAMIDTGRNFISLAKIREQIDGMALSKMNVLHWHMADAQSWPVQMQVYPQMTQGAYSPQSTYSQDDIRDLIAYARARGVRIIPEIDMPGHASQGWTSVDPSIVACADSWWSNDEWALHTAVEPNPGQLDILNNKTYEVIKNVYGELARLFSDNIFHVGADELQTGCYNFSTAVQQYFAHNKSKTYDDLVQVWVDRAIPTFRSAANKTLMMWEDILISTPHAHTVPKNIILQTWNNGLENIKNLTSQGYDIVVSSADFFYLDCGFGGWVSNDPRYNEMANPNASVPTFNYGGNGGSWCAPYKSWQRIYDYDFTLNLTAQERTHVLGTEVPLWSEQVDDTVISSKMWPRAAAMAELAWSGNKDPKTGIKRTTQMTQRILNFREYLVANGIQAAPLMPKYCLQHPHACDFYYNQTALATYATTHTANGANGTTHGAKPIPAVTSIFASFVADARTKDITQQMRDRLKEYILDYIGVTLAASQSSDSTGPILSAVKALGGATGGSSTVLGKGKSFTPQYASLLNAALGHSLDFDDTYAKGTLHAGVTAIAAGLTQAELLADQNQVDNNMMDRLLLAVAVGYEITCRLGKELGNEAYSRGFHNTSTAGIFGAVATICVLKRLPAETVAHAFGLAGSKAAGSMQYLENGSWNKRLHPGFAAHDAFMAVALAEAGVIGAAKIFEGTFGFLNAYSPKDDKDLDYLTADLGRRWEFLETSLKPFPACRMTHGFIENATKLGREKGHTKASDVRSITLSLSPANVSVVGAPIPNKIHPENMVDAQFSAYFTTANSFLYGSDNGVRCYEQDRLMDPEIRALSDKITCKGDKAIKQFGSKMKVEYADGKTEEVEIPYPLGETQHPFTRDQVDAKFFSLVNPVFGEKRATQIRDMVDAIERHTVTELLGSLY</sequence>
<evidence type="ECO:0000256" key="3">
    <source>
        <dbReference type="ARBA" id="ARBA00012663"/>
    </source>
</evidence>
<keyword evidence="6" id="KW-0325">Glycoprotein</keyword>
<dbReference type="InterPro" id="IPR015883">
    <property type="entry name" value="Glyco_hydro_20_cat"/>
</dbReference>
<dbReference type="PANTHER" id="PTHR22600:SF26">
    <property type="entry name" value="BETA-N-ACETYLHEXOSAMINIDASE"/>
    <property type="match status" value="1"/>
</dbReference>
<evidence type="ECO:0000256" key="1">
    <source>
        <dbReference type="ARBA" id="ARBA00001231"/>
    </source>
</evidence>
<dbReference type="EMBL" id="JAXLQG010000027">
    <property type="protein sequence ID" value="KAK5528216.1"/>
    <property type="molecule type" value="Genomic_DNA"/>
</dbReference>
<feature type="signal peptide" evidence="9">
    <location>
        <begin position="1"/>
        <end position="22"/>
    </location>
</feature>
<dbReference type="InterPro" id="IPR045336">
    <property type="entry name" value="MmgE_PrpD_N"/>
</dbReference>
<comment type="caution">
    <text evidence="14">The sequence shown here is derived from an EMBL/GenBank/DDBJ whole genome shotgun (WGS) entry which is preliminary data.</text>
</comment>
<dbReference type="PRINTS" id="PR00738">
    <property type="entry name" value="GLHYDRLASE20"/>
</dbReference>
<feature type="domain" description="MmgE/PrpD C-terminal" evidence="13">
    <location>
        <begin position="899"/>
        <end position="1071"/>
    </location>
</feature>
<proteinExistence type="inferred from homology"/>
<comment type="catalytic activity">
    <reaction evidence="1">
        <text>Hydrolysis of terminal non-reducing N-acetyl-D-hexosamine residues in N-acetyl-beta-D-hexosaminides.</text>
        <dbReference type="EC" id="3.2.1.52"/>
    </reaction>
</comment>
<dbReference type="InterPro" id="IPR029019">
    <property type="entry name" value="HEX_eukaryotic_N"/>
</dbReference>
<dbReference type="PANTHER" id="PTHR22600">
    <property type="entry name" value="BETA-HEXOSAMINIDASE"/>
    <property type="match status" value="1"/>
</dbReference>
<feature type="domain" description="Glycoside hydrolase family 20 catalytic" evidence="10">
    <location>
        <begin position="181"/>
        <end position="542"/>
    </location>
</feature>
<evidence type="ECO:0000256" key="9">
    <source>
        <dbReference type="SAM" id="SignalP"/>
    </source>
</evidence>
<dbReference type="AlphaFoldDB" id="A0AAV9PUH3"/>
<dbReference type="GO" id="GO:0016829">
    <property type="term" value="F:lyase activity"/>
    <property type="evidence" value="ECO:0007669"/>
    <property type="project" value="InterPro"/>
</dbReference>
<dbReference type="GO" id="GO:0016020">
    <property type="term" value="C:membrane"/>
    <property type="evidence" value="ECO:0007669"/>
    <property type="project" value="TreeGrafter"/>
</dbReference>
<name>A0AAV9PUH3_9PEZI</name>
<evidence type="ECO:0000256" key="5">
    <source>
        <dbReference type="ARBA" id="ARBA00022801"/>
    </source>
</evidence>
<dbReference type="GO" id="GO:0005975">
    <property type="term" value="P:carbohydrate metabolic process"/>
    <property type="evidence" value="ECO:0007669"/>
    <property type="project" value="InterPro"/>
</dbReference>
<keyword evidence="5 14" id="KW-0378">Hydrolase</keyword>
<evidence type="ECO:0000259" key="12">
    <source>
        <dbReference type="Pfam" id="PF14845"/>
    </source>
</evidence>
<evidence type="ECO:0000256" key="4">
    <source>
        <dbReference type="ARBA" id="ARBA00022729"/>
    </source>
</evidence>
<dbReference type="InterPro" id="IPR017853">
    <property type="entry name" value="GH"/>
</dbReference>
<dbReference type="InterPro" id="IPR025705">
    <property type="entry name" value="Beta_hexosaminidase_sua/sub"/>
</dbReference>
<keyword evidence="4 9" id="KW-0732">Signal</keyword>
<protein>
    <recommendedName>
        <fullName evidence="3">beta-N-acetylhexosaminidase</fullName>
        <ecNumber evidence="3">3.2.1.52</ecNumber>
    </recommendedName>
</protein>
<dbReference type="GO" id="GO:0016231">
    <property type="term" value="F:beta-N-acetylglucosaminidase activity"/>
    <property type="evidence" value="ECO:0007669"/>
    <property type="project" value="TreeGrafter"/>
</dbReference>
<dbReference type="GO" id="GO:0030203">
    <property type="term" value="P:glycosaminoglycan metabolic process"/>
    <property type="evidence" value="ECO:0007669"/>
    <property type="project" value="TreeGrafter"/>
</dbReference>
<dbReference type="InterPro" id="IPR042188">
    <property type="entry name" value="MmgE/PrpD_sf_2"/>
</dbReference>
<evidence type="ECO:0000256" key="8">
    <source>
        <dbReference type="PIRSR" id="PIRSR625705-1"/>
    </source>
</evidence>
<evidence type="ECO:0000256" key="6">
    <source>
        <dbReference type="ARBA" id="ARBA00023180"/>
    </source>
</evidence>
<dbReference type="SUPFAM" id="SSF103378">
    <property type="entry name" value="2-methylcitrate dehydratase PrpD"/>
    <property type="match status" value="1"/>
</dbReference>
<dbReference type="Pfam" id="PF00728">
    <property type="entry name" value="Glyco_hydro_20"/>
    <property type="match status" value="1"/>
</dbReference>
<evidence type="ECO:0000313" key="14">
    <source>
        <dbReference type="EMBL" id="KAK5528216.1"/>
    </source>
</evidence>
<feature type="active site" description="Proton donor" evidence="8">
    <location>
        <position position="345"/>
    </location>
</feature>
<comment type="similarity">
    <text evidence="2">Belongs to the glycosyl hydrolase 20 family.</text>
</comment>
<dbReference type="CDD" id="cd06562">
    <property type="entry name" value="GH20_HexA_HexB-like"/>
    <property type="match status" value="1"/>
</dbReference>
<evidence type="ECO:0000259" key="10">
    <source>
        <dbReference type="Pfam" id="PF00728"/>
    </source>
</evidence>
<feature type="domain" description="Beta-hexosaminidase eukaryotic type N-terminal" evidence="12">
    <location>
        <begin position="27"/>
        <end position="158"/>
    </location>
</feature>
<dbReference type="SUPFAM" id="SSF55545">
    <property type="entry name" value="beta-N-acetylhexosaminidase-like domain"/>
    <property type="match status" value="1"/>
</dbReference>
<evidence type="ECO:0000256" key="2">
    <source>
        <dbReference type="ARBA" id="ARBA00006285"/>
    </source>
</evidence>
<organism evidence="14 15">
    <name type="scientific">Vermiconidia calcicola</name>
    <dbReference type="NCBI Taxonomy" id="1690605"/>
    <lineage>
        <taxon>Eukaryota</taxon>
        <taxon>Fungi</taxon>
        <taxon>Dikarya</taxon>
        <taxon>Ascomycota</taxon>
        <taxon>Pezizomycotina</taxon>
        <taxon>Dothideomycetes</taxon>
        <taxon>Dothideomycetidae</taxon>
        <taxon>Mycosphaerellales</taxon>
        <taxon>Extremaceae</taxon>
        <taxon>Vermiconidia</taxon>
    </lineage>
</organism>
<dbReference type="Gene3D" id="3.30.379.10">
    <property type="entry name" value="Chitobiase/beta-hexosaminidase domain 2-like"/>
    <property type="match status" value="1"/>
</dbReference>
<accession>A0AAV9PUH3</accession>
<evidence type="ECO:0000259" key="13">
    <source>
        <dbReference type="Pfam" id="PF19305"/>
    </source>
</evidence>
<dbReference type="InterPro" id="IPR029018">
    <property type="entry name" value="Hex-like_dom2"/>
</dbReference>
<dbReference type="InterPro" id="IPR045337">
    <property type="entry name" value="MmgE_PrpD_C"/>
</dbReference>
<dbReference type="Gene3D" id="3.20.20.80">
    <property type="entry name" value="Glycosidases"/>
    <property type="match status" value="1"/>
</dbReference>
<keyword evidence="15" id="KW-1185">Reference proteome</keyword>
<dbReference type="Pfam" id="PF14845">
    <property type="entry name" value="Glycohydro_20b2"/>
    <property type="match status" value="1"/>
</dbReference>
<dbReference type="Gene3D" id="1.10.4100.10">
    <property type="entry name" value="2-methylcitrate dehydratase PrpD"/>
    <property type="match status" value="1"/>
</dbReference>
<dbReference type="SUPFAM" id="SSF51445">
    <property type="entry name" value="(Trans)glycosidases"/>
    <property type="match status" value="1"/>
</dbReference>
<dbReference type="Gene3D" id="3.30.1330.120">
    <property type="entry name" value="2-methylcitrate dehydratase PrpD"/>
    <property type="match status" value="1"/>
</dbReference>
<dbReference type="InterPro" id="IPR036148">
    <property type="entry name" value="MmgE/PrpD_sf"/>
</dbReference>
<evidence type="ECO:0000256" key="7">
    <source>
        <dbReference type="ARBA" id="ARBA00023295"/>
    </source>
</evidence>
<dbReference type="Proteomes" id="UP001345827">
    <property type="component" value="Unassembled WGS sequence"/>
</dbReference>
<dbReference type="FunFam" id="3.20.20.80:FF:000063">
    <property type="entry name" value="Beta-hexosaminidase"/>
    <property type="match status" value="1"/>
</dbReference>
<keyword evidence="7 14" id="KW-0326">Glycosidase</keyword>
<dbReference type="InterPro" id="IPR042183">
    <property type="entry name" value="MmgE/PrpD_sf_1"/>
</dbReference>